<name>A0ABW8NBU7_9MICC</name>
<dbReference type="InterPro" id="IPR001733">
    <property type="entry name" value="Peptidase_S26B"/>
</dbReference>
<dbReference type="EC" id="3.4.21.89" evidence="5"/>
<dbReference type="EMBL" id="JBIYEW010000003">
    <property type="protein sequence ID" value="MFK4641043.1"/>
    <property type="molecule type" value="Genomic_DNA"/>
</dbReference>
<proteinExistence type="predicted"/>
<dbReference type="PANTHER" id="PTHR10806:SF6">
    <property type="entry name" value="SIGNAL PEPTIDASE COMPLEX CATALYTIC SUBUNIT SEC11"/>
    <property type="match status" value="1"/>
</dbReference>
<protein>
    <recommendedName>
        <fullName evidence="5">Signal peptidase I</fullName>
        <ecNumber evidence="5">3.4.21.89</ecNumber>
    </recommendedName>
</protein>
<keyword evidence="2 7" id="KW-0812">Transmembrane</keyword>
<dbReference type="PANTHER" id="PTHR10806">
    <property type="entry name" value="SIGNAL PEPTIDASE COMPLEX CATALYTIC SUBUNIT SEC11"/>
    <property type="match status" value="1"/>
</dbReference>
<feature type="transmembrane region" description="Helical" evidence="7">
    <location>
        <begin position="242"/>
        <end position="260"/>
    </location>
</feature>
<organism evidence="8 9">
    <name type="scientific">Paenarthrobacter histidinolovorans</name>
    <dbReference type="NCBI Taxonomy" id="43664"/>
    <lineage>
        <taxon>Bacteria</taxon>
        <taxon>Bacillati</taxon>
        <taxon>Actinomycetota</taxon>
        <taxon>Actinomycetes</taxon>
        <taxon>Micrococcales</taxon>
        <taxon>Micrococcaceae</taxon>
        <taxon>Paenarthrobacter</taxon>
    </lineage>
</organism>
<evidence type="ECO:0000313" key="9">
    <source>
        <dbReference type="Proteomes" id="UP001620520"/>
    </source>
</evidence>
<comment type="subcellular location">
    <subcellularLocation>
        <location evidence="1">Membrane</location>
    </subcellularLocation>
</comment>
<gene>
    <name evidence="8" type="ORF">ABIA52_003932</name>
</gene>
<evidence type="ECO:0000313" key="8">
    <source>
        <dbReference type="EMBL" id="MFK4641043.1"/>
    </source>
</evidence>
<dbReference type="NCBIfam" id="TIGR02228">
    <property type="entry name" value="sigpep_I_arch"/>
    <property type="match status" value="1"/>
</dbReference>
<evidence type="ECO:0000256" key="1">
    <source>
        <dbReference type="ARBA" id="ARBA00004370"/>
    </source>
</evidence>
<keyword evidence="9" id="KW-1185">Reference proteome</keyword>
<dbReference type="SUPFAM" id="SSF51306">
    <property type="entry name" value="LexA/Signal peptidase"/>
    <property type="match status" value="1"/>
</dbReference>
<keyword evidence="3 7" id="KW-1133">Transmembrane helix</keyword>
<dbReference type="CDD" id="cd06530">
    <property type="entry name" value="S26_SPase_I"/>
    <property type="match status" value="1"/>
</dbReference>
<evidence type="ECO:0000256" key="7">
    <source>
        <dbReference type="SAM" id="Phobius"/>
    </source>
</evidence>
<dbReference type="GO" id="GO:0009003">
    <property type="term" value="F:signal peptidase activity"/>
    <property type="evidence" value="ECO:0007669"/>
    <property type="project" value="UniProtKB-EC"/>
</dbReference>
<keyword evidence="4 7" id="KW-0472">Membrane</keyword>
<keyword evidence="8" id="KW-0378">Hydrolase</keyword>
<reference evidence="8 9" key="1">
    <citation type="submission" date="2024-10" db="EMBL/GenBank/DDBJ databases">
        <title>Novel secondary metabolite-producing bacteria for plant disease control.</title>
        <authorList>
            <person name="Chevrette M."/>
        </authorList>
    </citation>
    <scope>NUCLEOTIDE SEQUENCE [LARGE SCALE GENOMIC DNA]</scope>
    <source>
        <strain evidence="8 9">J30 TE3557</strain>
    </source>
</reference>
<evidence type="ECO:0000256" key="2">
    <source>
        <dbReference type="ARBA" id="ARBA00022692"/>
    </source>
</evidence>
<feature type="region of interest" description="Disordered" evidence="6">
    <location>
        <begin position="1"/>
        <end position="23"/>
    </location>
</feature>
<dbReference type="InterPro" id="IPR036286">
    <property type="entry name" value="LexA/Signal_pep-like_sf"/>
</dbReference>
<evidence type="ECO:0000256" key="6">
    <source>
        <dbReference type="SAM" id="MobiDB-lite"/>
    </source>
</evidence>
<accession>A0ABW8NBU7</accession>
<dbReference type="InterPro" id="IPR019533">
    <property type="entry name" value="Peptidase_S26"/>
</dbReference>
<comment type="caution">
    <text evidence="8">The sequence shown here is derived from an EMBL/GenBank/DDBJ whole genome shotgun (WGS) entry which is preliminary data.</text>
</comment>
<dbReference type="Proteomes" id="UP001620520">
    <property type="component" value="Unassembled WGS sequence"/>
</dbReference>
<evidence type="ECO:0000256" key="3">
    <source>
        <dbReference type="ARBA" id="ARBA00022989"/>
    </source>
</evidence>
<feature type="transmembrane region" description="Helical" evidence="7">
    <location>
        <begin position="102"/>
        <end position="123"/>
    </location>
</feature>
<sequence length="281" mass="28625">MSALSTITTPAVHGRRSATNTSASTAAASKLSAVAVAVEPAVETPAATVEPAVETPAAAAESVVETPAAAVEPAVETPAAAVEPAVESPAPKGAFRRVAGTVAKIIAVALLVIGALVFLFLAIGPRVLGYQTSTMLTGSMAPLINPGDVVVTVPTPIEDVKVGDIITYHIPVEDQRVETHRITEITTTADGGVAVQTKGDANNGIDPWIATLQGKTVDKQVATIPYVGNAIRAIREPMVLNTLMYGAPAILVIGMLASIWTKDPSKSAPEGVAQTQAASGE</sequence>
<dbReference type="RefSeq" id="WP_404595454.1">
    <property type="nucleotide sequence ID" value="NZ_JBIYEW010000003.1"/>
</dbReference>
<evidence type="ECO:0000256" key="5">
    <source>
        <dbReference type="NCBIfam" id="TIGR02228"/>
    </source>
</evidence>
<evidence type="ECO:0000256" key="4">
    <source>
        <dbReference type="ARBA" id="ARBA00023136"/>
    </source>
</evidence>